<dbReference type="SUPFAM" id="SSF46955">
    <property type="entry name" value="Putative DNA-binding domain"/>
    <property type="match status" value="1"/>
</dbReference>
<name>A0A8J3AV40_9BURK</name>
<dbReference type="Gene3D" id="1.10.238.160">
    <property type="match status" value="1"/>
</dbReference>
<proteinExistence type="predicted"/>
<dbReference type="EMBL" id="BMDI01000002">
    <property type="protein sequence ID" value="GGI20450.1"/>
    <property type="molecule type" value="Genomic_DNA"/>
</dbReference>
<evidence type="ECO:0000313" key="3">
    <source>
        <dbReference type="Proteomes" id="UP000642180"/>
    </source>
</evidence>
<sequence length="69" mass="7906">MSGDLGMNELIGAKQFAKFLGVSVRTLDTLDKKGDLPAGFRVGHVRRWRKDDVEQWVVKRINDQIIKDH</sequence>
<feature type="domain" description="Helix-turn-helix" evidence="1">
    <location>
        <begin position="13"/>
        <end position="57"/>
    </location>
</feature>
<dbReference type="InterPro" id="IPR009061">
    <property type="entry name" value="DNA-bd_dom_put_sf"/>
</dbReference>
<gene>
    <name evidence="2" type="ORF">GCM10008066_24090</name>
</gene>
<organism evidence="2 3">
    <name type="scientific">Oxalicibacterium faecigallinarum</name>
    <dbReference type="NCBI Taxonomy" id="573741"/>
    <lineage>
        <taxon>Bacteria</taxon>
        <taxon>Pseudomonadati</taxon>
        <taxon>Pseudomonadota</taxon>
        <taxon>Betaproteobacteria</taxon>
        <taxon>Burkholderiales</taxon>
        <taxon>Oxalobacteraceae</taxon>
        <taxon>Oxalicibacterium</taxon>
    </lineage>
</organism>
<protein>
    <recommendedName>
        <fullName evidence="1">Helix-turn-helix domain-containing protein</fullName>
    </recommendedName>
</protein>
<keyword evidence="3" id="KW-1185">Reference proteome</keyword>
<reference evidence="3" key="1">
    <citation type="journal article" date="2019" name="Int. J. Syst. Evol. Microbiol.">
        <title>The Global Catalogue of Microorganisms (GCM) 10K type strain sequencing project: providing services to taxonomists for standard genome sequencing and annotation.</title>
        <authorList>
            <consortium name="The Broad Institute Genomics Platform"/>
            <consortium name="The Broad Institute Genome Sequencing Center for Infectious Disease"/>
            <person name="Wu L."/>
            <person name="Ma J."/>
        </authorList>
    </citation>
    <scope>NUCLEOTIDE SEQUENCE [LARGE SCALE GENOMIC DNA]</scope>
    <source>
        <strain evidence="3">CCM 2767</strain>
    </source>
</reference>
<dbReference type="AlphaFoldDB" id="A0A8J3AV40"/>
<evidence type="ECO:0000259" key="1">
    <source>
        <dbReference type="Pfam" id="PF12728"/>
    </source>
</evidence>
<evidence type="ECO:0000313" key="2">
    <source>
        <dbReference type="EMBL" id="GGI20450.1"/>
    </source>
</evidence>
<comment type="caution">
    <text evidence="2">The sequence shown here is derived from an EMBL/GenBank/DDBJ whole genome shotgun (WGS) entry which is preliminary data.</text>
</comment>
<accession>A0A8J3AV40</accession>
<dbReference type="InterPro" id="IPR041657">
    <property type="entry name" value="HTH_17"/>
</dbReference>
<dbReference type="Pfam" id="PF12728">
    <property type="entry name" value="HTH_17"/>
    <property type="match status" value="1"/>
</dbReference>
<dbReference type="Proteomes" id="UP000642180">
    <property type="component" value="Unassembled WGS sequence"/>
</dbReference>